<dbReference type="CDD" id="cd12168">
    <property type="entry name" value="Mand_dh_like"/>
    <property type="match status" value="1"/>
</dbReference>
<dbReference type="GO" id="GO:0016618">
    <property type="term" value="F:hydroxypyruvate reductase [NAD(P)H] activity"/>
    <property type="evidence" value="ECO:0007669"/>
    <property type="project" value="TreeGrafter"/>
</dbReference>
<dbReference type="GO" id="GO:0051287">
    <property type="term" value="F:NAD binding"/>
    <property type="evidence" value="ECO:0007669"/>
    <property type="project" value="InterPro"/>
</dbReference>
<comment type="caution">
    <text evidence="6">The sequence shown here is derived from an EMBL/GenBank/DDBJ whole genome shotgun (WGS) entry which is preliminary data.</text>
</comment>
<dbReference type="OrthoDB" id="298012at2759"/>
<dbReference type="PANTHER" id="PTHR10996:SF257">
    <property type="entry name" value="GLYOXYLATE REDUCTASE 1"/>
    <property type="match status" value="1"/>
</dbReference>
<dbReference type="Proteomes" id="UP000646827">
    <property type="component" value="Unassembled WGS sequence"/>
</dbReference>
<dbReference type="PANTHER" id="PTHR10996">
    <property type="entry name" value="2-HYDROXYACID DEHYDROGENASE-RELATED"/>
    <property type="match status" value="1"/>
</dbReference>
<organism evidence="6 7">
    <name type="scientific">Circinella minor</name>
    <dbReference type="NCBI Taxonomy" id="1195481"/>
    <lineage>
        <taxon>Eukaryota</taxon>
        <taxon>Fungi</taxon>
        <taxon>Fungi incertae sedis</taxon>
        <taxon>Mucoromycota</taxon>
        <taxon>Mucoromycotina</taxon>
        <taxon>Mucoromycetes</taxon>
        <taxon>Mucorales</taxon>
        <taxon>Lichtheimiaceae</taxon>
        <taxon>Circinella</taxon>
    </lineage>
</organism>
<dbReference type="PROSITE" id="PS00065">
    <property type="entry name" value="D_2_HYDROXYACID_DH_1"/>
    <property type="match status" value="1"/>
</dbReference>
<evidence type="ECO:0000259" key="4">
    <source>
        <dbReference type="Pfam" id="PF00389"/>
    </source>
</evidence>
<dbReference type="GO" id="GO:0030267">
    <property type="term" value="F:glyoxylate reductase (NADPH) activity"/>
    <property type="evidence" value="ECO:0007669"/>
    <property type="project" value="TreeGrafter"/>
</dbReference>
<dbReference type="Pfam" id="PF00389">
    <property type="entry name" value="2-Hacid_dh"/>
    <property type="match status" value="1"/>
</dbReference>
<evidence type="ECO:0000313" key="7">
    <source>
        <dbReference type="Proteomes" id="UP000646827"/>
    </source>
</evidence>
<dbReference type="InterPro" id="IPR006139">
    <property type="entry name" value="D-isomer_2_OHA_DH_cat_dom"/>
</dbReference>
<dbReference type="GO" id="GO:0005829">
    <property type="term" value="C:cytosol"/>
    <property type="evidence" value="ECO:0007669"/>
    <property type="project" value="TreeGrafter"/>
</dbReference>
<dbReference type="EMBL" id="JAEPRB010000130">
    <property type="protein sequence ID" value="KAG2220753.1"/>
    <property type="molecule type" value="Genomic_DNA"/>
</dbReference>
<gene>
    <name evidence="6" type="ORF">INT45_012246</name>
</gene>
<dbReference type="InterPro" id="IPR036291">
    <property type="entry name" value="NAD(P)-bd_dom_sf"/>
</dbReference>
<name>A0A8H7S3E0_9FUNG</name>
<dbReference type="Pfam" id="PF02826">
    <property type="entry name" value="2-Hacid_dh_C"/>
    <property type="match status" value="2"/>
</dbReference>
<accession>A0A8H7S3E0</accession>
<evidence type="ECO:0000256" key="2">
    <source>
        <dbReference type="ARBA" id="ARBA00023002"/>
    </source>
</evidence>
<dbReference type="Gene3D" id="3.40.50.720">
    <property type="entry name" value="NAD(P)-binding Rossmann-like Domain"/>
    <property type="match status" value="2"/>
</dbReference>
<evidence type="ECO:0000259" key="5">
    <source>
        <dbReference type="Pfam" id="PF02826"/>
    </source>
</evidence>
<evidence type="ECO:0000313" key="6">
    <source>
        <dbReference type="EMBL" id="KAG2220753.1"/>
    </source>
</evidence>
<dbReference type="InterPro" id="IPR006140">
    <property type="entry name" value="D-isomer_DH_NAD-bd"/>
</dbReference>
<keyword evidence="2 3" id="KW-0560">Oxidoreductase</keyword>
<dbReference type="InterPro" id="IPR029752">
    <property type="entry name" value="D-isomer_DH_CS1"/>
</dbReference>
<dbReference type="AlphaFoldDB" id="A0A8H7S3E0"/>
<reference evidence="6 7" key="1">
    <citation type="submission" date="2020-12" db="EMBL/GenBank/DDBJ databases">
        <title>Metabolic potential, ecology and presence of endohyphal bacteria is reflected in genomic diversity of Mucoromycotina.</title>
        <authorList>
            <person name="Muszewska A."/>
            <person name="Okrasinska A."/>
            <person name="Steczkiewicz K."/>
            <person name="Drgas O."/>
            <person name="Orlowska M."/>
            <person name="Perlinska-Lenart U."/>
            <person name="Aleksandrzak-Piekarczyk T."/>
            <person name="Szatraj K."/>
            <person name="Zielenkiewicz U."/>
            <person name="Pilsyk S."/>
            <person name="Malc E."/>
            <person name="Mieczkowski P."/>
            <person name="Kruszewska J.S."/>
            <person name="Biernat P."/>
            <person name="Pawlowska J."/>
        </authorList>
    </citation>
    <scope>NUCLEOTIDE SEQUENCE [LARGE SCALE GENOMIC DNA]</scope>
    <source>
        <strain evidence="6 7">CBS 142.35</strain>
    </source>
</reference>
<dbReference type="PROSITE" id="PS00671">
    <property type="entry name" value="D_2_HYDROXYACID_DH_3"/>
    <property type="match status" value="1"/>
</dbReference>
<comment type="similarity">
    <text evidence="1 3">Belongs to the D-isomer specific 2-hydroxyacid dehydrogenase family.</text>
</comment>
<keyword evidence="7" id="KW-1185">Reference proteome</keyword>
<dbReference type="SUPFAM" id="SSF51735">
    <property type="entry name" value="NAD(P)-binding Rossmann-fold domains"/>
    <property type="match status" value="1"/>
</dbReference>
<proteinExistence type="inferred from homology"/>
<evidence type="ECO:0000256" key="3">
    <source>
        <dbReference type="RuleBase" id="RU003719"/>
    </source>
</evidence>
<feature type="domain" description="D-isomer specific 2-hydroxyacid dehydrogenase catalytic" evidence="4">
    <location>
        <begin position="28"/>
        <end position="283"/>
    </location>
</feature>
<evidence type="ECO:0000256" key="1">
    <source>
        <dbReference type="ARBA" id="ARBA00005854"/>
    </source>
</evidence>
<dbReference type="InterPro" id="IPR029753">
    <property type="entry name" value="D-isomer_DH_CS"/>
</dbReference>
<sequence length="297" mass="32980">MKDIKFLFNRYYSVSAHLTKSLWIIFLRGYDYLDIDTCTARGIYVSNTPSAVDAATADTGCLLILSAFRNASQAERNLRKGRWSNGVSLGHDPEGKTLGILGLGGIGEAVDKRIHGFDMRIQYYNRTCQALESKPSSISSPHITANNVFMAPYTIEEQYHATYVDFQTLLKTSDCIYVSVPLTKATFHLLDSPQFAMMKDGVIIVNTSRGKVINESALVNALEYGKVAAVGLDVFEQEPEVIHPGLLSHPHSTLLPHIGTSTKESMRKMELVVLKNAEVALTLNTLITPIHEHKQFF</sequence>
<dbReference type="InterPro" id="IPR050223">
    <property type="entry name" value="D-isomer_2-hydroxyacid_DH"/>
</dbReference>
<feature type="domain" description="D-isomer specific 2-hydroxyacid dehydrogenase NAD-binding" evidence="5">
    <location>
        <begin position="63"/>
        <end position="131"/>
    </location>
</feature>
<protein>
    <submittedName>
        <fullName evidence="6">Uncharacterized protein</fullName>
    </submittedName>
</protein>
<feature type="domain" description="D-isomer specific 2-hydroxyacid dehydrogenase NAD-binding" evidence="5">
    <location>
        <begin position="147"/>
        <end position="259"/>
    </location>
</feature>